<feature type="compositionally biased region" description="Polar residues" evidence="6">
    <location>
        <begin position="401"/>
        <end position="411"/>
    </location>
</feature>
<comment type="subcellular location">
    <subcellularLocation>
        <location evidence="1">Nucleus</location>
    </subcellularLocation>
</comment>
<feature type="compositionally biased region" description="Basic and acidic residues" evidence="6">
    <location>
        <begin position="19"/>
        <end position="29"/>
    </location>
</feature>
<evidence type="ECO:0000256" key="6">
    <source>
        <dbReference type="SAM" id="MobiDB-lite"/>
    </source>
</evidence>
<dbReference type="PROSITE" id="PS00463">
    <property type="entry name" value="ZN2_CY6_FUNGAL_1"/>
    <property type="match status" value="1"/>
</dbReference>
<dbReference type="CDD" id="cd12148">
    <property type="entry name" value="fungal_TF_MHR"/>
    <property type="match status" value="1"/>
</dbReference>
<dbReference type="CDD" id="cd00067">
    <property type="entry name" value="GAL4"/>
    <property type="match status" value="1"/>
</dbReference>
<evidence type="ECO:0000256" key="5">
    <source>
        <dbReference type="ARBA" id="ARBA00023242"/>
    </source>
</evidence>
<dbReference type="EMBL" id="ML976704">
    <property type="protein sequence ID" value="KAF1970022.1"/>
    <property type="molecule type" value="Genomic_DNA"/>
</dbReference>
<gene>
    <name evidence="8" type="ORF">BU23DRAFT_220158</name>
</gene>
<keyword evidence="5" id="KW-0539">Nucleus</keyword>
<accession>A0A6A5V1W3</accession>
<dbReference type="PANTHER" id="PTHR47338">
    <property type="entry name" value="ZN(II)2CYS6 TRANSCRIPTION FACTOR (EUROFUNG)-RELATED"/>
    <property type="match status" value="1"/>
</dbReference>
<evidence type="ECO:0000313" key="8">
    <source>
        <dbReference type="EMBL" id="KAF1970022.1"/>
    </source>
</evidence>
<dbReference type="GO" id="GO:0000981">
    <property type="term" value="F:DNA-binding transcription factor activity, RNA polymerase II-specific"/>
    <property type="evidence" value="ECO:0007669"/>
    <property type="project" value="InterPro"/>
</dbReference>
<keyword evidence="3" id="KW-0805">Transcription regulation</keyword>
<keyword evidence="4" id="KW-0804">Transcription</keyword>
<dbReference type="AlphaFoldDB" id="A0A6A5V1W3"/>
<dbReference type="InterPro" id="IPR050815">
    <property type="entry name" value="TF_fung"/>
</dbReference>
<dbReference type="SMART" id="SM00066">
    <property type="entry name" value="GAL4"/>
    <property type="match status" value="1"/>
</dbReference>
<dbReference type="GO" id="GO:0005634">
    <property type="term" value="C:nucleus"/>
    <property type="evidence" value="ECO:0007669"/>
    <property type="project" value="UniProtKB-SubCell"/>
</dbReference>
<feature type="domain" description="Zn(2)-C6 fungal-type" evidence="7">
    <location>
        <begin position="38"/>
        <end position="67"/>
    </location>
</feature>
<dbReference type="OrthoDB" id="4456959at2759"/>
<dbReference type="InterPro" id="IPR036864">
    <property type="entry name" value="Zn2-C6_fun-type_DNA-bd_sf"/>
</dbReference>
<evidence type="ECO:0000256" key="4">
    <source>
        <dbReference type="ARBA" id="ARBA00023163"/>
    </source>
</evidence>
<dbReference type="GO" id="GO:0008270">
    <property type="term" value="F:zinc ion binding"/>
    <property type="evidence" value="ECO:0007669"/>
    <property type="project" value="InterPro"/>
</dbReference>
<dbReference type="Gene3D" id="4.10.240.10">
    <property type="entry name" value="Zn(2)-C6 fungal-type DNA-binding domain"/>
    <property type="match status" value="1"/>
</dbReference>
<sequence>MHDARHTFSHPGTATMVNRGEKRPAPDSDDRNDDEGPACQSCRKRKAKCSRQQPCQQCVKLRVDCVYDESRQRPGMRPGVVEALNQRLTSLEQMFIGQGLLLRPLLGQMGSPSNPPGSQSDLDGQVNALRHELLGYANGSPIPQLRDVRAPLPNSDCPVVPHSSVPTPADVQPLTAPTLPPIEVVDRLVELYFEEIHPWIPVLHVSETKRKLEDPIQREKLTTVLLAIVSVCLRIDNSDYARAPHDLKAVCLRYRHAVILRSMETFSVQNLQALVIVSFDILGSGRGPSAWSVVGSMARTVEQLQLSVEERTDEPSEAGKHSLISRMAFLKPPQTWVETEERRRVFWTVFLMDRFCSVATGWNNSLTGADVRRRLPCEGALWEAARPVRTPFFGIAERSPMSSQTAQTLTPRSERHPTDEEEVNNIGGFAFCIEATESLNLVTTFFLRQAVNFDNTNELQIWLLKFKELDLRLVRWRLFLPSRWNDARAPNSKGRMDPNLALAHITHNTAVIQLHQCIAYPSPRWRSSSIALPSNTSADTCVTAATEIGSIAQQFLQMSSGVINPQFSFCLFVAGRVLLAHAVHHSTSLSDVFENVVTSLGTIAQRWNGSGVQNNDNLASRFASRLRQARASATGDLASRKNSLLDIRQPAYSDDMSSVPGTRRGSVHLDSVSLPPDMPPLDTAQTPPMGFSPDSMSLAFPPMPYSLQHHSGAFLPTENQVKPYMAPIAHGEQIMAPPGPEVQELTNYFDAPFEEMLRVSTYVGDFGSLQPNM</sequence>
<name>A0A6A5V1W3_9PLEO</name>
<dbReference type="Pfam" id="PF00172">
    <property type="entry name" value="Zn_clus"/>
    <property type="match status" value="1"/>
</dbReference>
<protein>
    <recommendedName>
        <fullName evidence="7">Zn(2)-C6 fungal-type domain-containing protein</fullName>
    </recommendedName>
</protein>
<dbReference type="SMART" id="SM00906">
    <property type="entry name" value="Fungal_trans"/>
    <property type="match status" value="1"/>
</dbReference>
<feature type="region of interest" description="Disordered" evidence="6">
    <location>
        <begin position="401"/>
        <end position="420"/>
    </location>
</feature>
<dbReference type="Proteomes" id="UP000800036">
    <property type="component" value="Unassembled WGS sequence"/>
</dbReference>
<dbReference type="GO" id="GO:0003677">
    <property type="term" value="F:DNA binding"/>
    <property type="evidence" value="ECO:0007669"/>
    <property type="project" value="InterPro"/>
</dbReference>
<dbReference type="Pfam" id="PF04082">
    <property type="entry name" value="Fungal_trans"/>
    <property type="match status" value="1"/>
</dbReference>
<evidence type="ECO:0000256" key="3">
    <source>
        <dbReference type="ARBA" id="ARBA00023015"/>
    </source>
</evidence>
<evidence type="ECO:0000313" key="9">
    <source>
        <dbReference type="Proteomes" id="UP000800036"/>
    </source>
</evidence>
<feature type="region of interest" description="Disordered" evidence="6">
    <location>
        <begin position="1"/>
        <end position="40"/>
    </location>
</feature>
<dbReference type="SUPFAM" id="SSF57701">
    <property type="entry name" value="Zn2/Cys6 DNA-binding domain"/>
    <property type="match status" value="1"/>
</dbReference>
<reference evidence="8" key="1">
    <citation type="journal article" date="2020" name="Stud. Mycol.">
        <title>101 Dothideomycetes genomes: a test case for predicting lifestyles and emergence of pathogens.</title>
        <authorList>
            <person name="Haridas S."/>
            <person name="Albert R."/>
            <person name="Binder M."/>
            <person name="Bloem J."/>
            <person name="Labutti K."/>
            <person name="Salamov A."/>
            <person name="Andreopoulos B."/>
            <person name="Baker S."/>
            <person name="Barry K."/>
            <person name="Bills G."/>
            <person name="Bluhm B."/>
            <person name="Cannon C."/>
            <person name="Castanera R."/>
            <person name="Culley D."/>
            <person name="Daum C."/>
            <person name="Ezra D."/>
            <person name="Gonzalez J."/>
            <person name="Henrissat B."/>
            <person name="Kuo A."/>
            <person name="Liang C."/>
            <person name="Lipzen A."/>
            <person name="Lutzoni F."/>
            <person name="Magnuson J."/>
            <person name="Mondo S."/>
            <person name="Nolan M."/>
            <person name="Ohm R."/>
            <person name="Pangilinan J."/>
            <person name="Park H.-J."/>
            <person name="Ramirez L."/>
            <person name="Alfaro M."/>
            <person name="Sun H."/>
            <person name="Tritt A."/>
            <person name="Yoshinaga Y."/>
            <person name="Zwiers L.-H."/>
            <person name="Turgeon B."/>
            <person name="Goodwin S."/>
            <person name="Spatafora J."/>
            <person name="Crous P."/>
            <person name="Grigoriev I."/>
        </authorList>
    </citation>
    <scope>NUCLEOTIDE SEQUENCE</scope>
    <source>
        <strain evidence="8">CBS 107.79</strain>
    </source>
</reference>
<evidence type="ECO:0000259" key="7">
    <source>
        <dbReference type="PROSITE" id="PS50048"/>
    </source>
</evidence>
<keyword evidence="9" id="KW-1185">Reference proteome</keyword>
<dbReference type="InterPro" id="IPR001138">
    <property type="entry name" value="Zn2Cys6_DnaBD"/>
</dbReference>
<dbReference type="PROSITE" id="PS50048">
    <property type="entry name" value="ZN2_CY6_FUNGAL_2"/>
    <property type="match status" value="1"/>
</dbReference>
<evidence type="ECO:0000256" key="1">
    <source>
        <dbReference type="ARBA" id="ARBA00004123"/>
    </source>
</evidence>
<evidence type="ECO:0000256" key="2">
    <source>
        <dbReference type="ARBA" id="ARBA00022723"/>
    </source>
</evidence>
<organism evidence="8 9">
    <name type="scientific">Bimuria novae-zelandiae CBS 107.79</name>
    <dbReference type="NCBI Taxonomy" id="1447943"/>
    <lineage>
        <taxon>Eukaryota</taxon>
        <taxon>Fungi</taxon>
        <taxon>Dikarya</taxon>
        <taxon>Ascomycota</taxon>
        <taxon>Pezizomycotina</taxon>
        <taxon>Dothideomycetes</taxon>
        <taxon>Pleosporomycetidae</taxon>
        <taxon>Pleosporales</taxon>
        <taxon>Massarineae</taxon>
        <taxon>Didymosphaeriaceae</taxon>
        <taxon>Bimuria</taxon>
    </lineage>
</organism>
<keyword evidence="2" id="KW-0479">Metal-binding</keyword>
<proteinExistence type="predicted"/>
<dbReference type="PANTHER" id="PTHR47338:SF23">
    <property type="entry name" value="ZN(II)2CYS6 TRANSCRIPTION FACTOR (EUROFUNG)"/>
    <property type="match status" value="1"/>
</dbReference>
<dbReference type="InterPro" id="IPR007219">
    <property type="entry name" value="XnlR_reg_dom"/>
</dbReference>
<feature type="region of interest" description="Disordered" evidence="6">
    <location>
        <begin position="652"/>
        <end position="673"/>
    </location>
</feature>
<dbReference type="GO" id="GO:0006351">
    <property type="term" value="P:DNA-templated transcription"/>
    <property type="evidence" value="ECO:0007669"/>
    <property type="project" value="InterPro"/>
</dbReference>